<proteinExistence type="predicted"/>
<evidence type="ECO:0000259" key="7">
    <source>
        <dbReference type="PROSITE" id="PS50059"/>
    </source>
</evidence>
<evidence type="ECO:0000256" key="2">
    <source>
        <dbReference type="ARBA" id="ARBA00013194"/>
    </source>
</evidence>
<dbReference type="PANTHER" id="PTHR43811:SF19">
    <property type="entry name" value="39 KDA FK506-BINDING NUCLEAR PROTEIN"/>
    <property type="match status" value="1"/>
</dbReference>
<sequence>MIYGKDVADKVTELNGSDMGGHKLAVLVTAKPRIPTVHGRQHRQRPPPTLPVSDSSSRDAAIPKSRSESSKTPDKSSKKKRKLSEEAAMESKAISTTVEKQTPDLDGLIVEELCMGNPNGKKAEPGKMVTVHYTGKLLANGEIFESKFGDLRYKFRLGVGHVIKGLDVGVNGMSVGGKRKLTIPPEMG</sequence>
<evidence type="ECO:0000256" key="1">
    <source>
        <dbReference type="ARBA" id="ARBA00000971"/>
    </source>
</evidence>
<protein>
    <recommendedName>
        <fullName evidence="2 5">peptidylprolyl isomerase</fullName>
        <ecNumber evidence="2 5">5.2.1.8</ecNumber>
    </recommendedName>
</protein>
<dbReference type="GO" id="GO:0003755">
    <property type="term" value="F:peptidyl-prolyl cis-trans isomerase activity"/>
    <property type="evidence" value="ECO:0007669"/>
    <property type="project" value="UniProtKB-KW"/>
</dbReference>
<dbReference type="EC" id="5.2.1.8" evidence="2 5"/>
<keyword evidence="3 5" id="KW-0697">Rotamase</keyword>
<dbReference type="PROSITE" id="PS50059">
    <property type="entry name" value="FKBP_PPIASE"/>
    <property type="match status" value="1"/>
</dbReference>
<comment type="catalytic activity">
    <reaction evidence="1 5">
        <text>[protein]-peptidylproline (omega=180) = [protein]-peptidylproline (omega=0)</text>
        <dbReference type="Rhea" id="RHEA:16237"/>
        <dbReference type="Rhea" id="RHEA-COMP:10747"/>
        <dbReference type="Rhea" id="RHEA-COMP:10748"/>
        <dbReference type="ChEBI" id="CHEBI:83833"/>
        <dbReference type="ChEBI" id="CHEBI:83834"/>
        <dbReference type="EC" id="5.2.1.8"/>
    </reaction>
</comment>
<keyword evidence="4 5" id="KW-0413">Isomerase</keyword>
<name>A0A8S2AIT3_ARAAE</name>
<evidence type="ECO:0000256" key="3">
    <source>
        <dbReference type="ARBA" id="ARBA00023110"/>
    </source>
</evidence>
<gene>
    <name evidence="8" type="ORF">AARE701A_LOCUS14546</name>
</gene>
<reference evidence="8" key="1">
    <citation type="submission" date="2021-01" db="EMBL/GenBank/DDBJ databases">
        <authorList>
            <person name="Bezrukov I."/>
        </authorList>
    </citation>
    <scope>NUCLEOTIDE SEQUENCE</scope>
</reference>
<dbReference type="AlphaFoldDB" id="A0A8S2AIT3"/>
<dbReference type="Proteomes" id="UP000682877">
    <property type="component" value="Chromosome 6"/>
</dbReference>
<evidence type="ECO:0000256" key="4">
    <source>
        <dbReference type="ARBA" id="ARBA00023235"/>
    </source>
</evidence>
<dbReference type="InterPro" id="IPR001179">
    <property type="entry name" value="PPIase_FKBP_dom"/>
</dbReference>
<evidence type="ECO:0000256" key="6">
    <source>
        <dbReference type="SAM" id="MobiDB-lite"/>
    </source>
</evidence>
<feature type="domain" description="PPIase FKBP-type" evidence="7">
    <location>
        <begin position="126"/>
        <end position="188"/>
    </location>
</feature>
<dbReference type="GO" id="GO:0005730">
    <property type="term" value="C:nucleolus"/>
    <property type="evidence" value="ECO:0007669"/>
    <property type="project" value="TreeGrafter"/>
</dbReference>
<dbReference type="InterPro" id="IPR046357">
    <property type="entry name" value="PPIase_dom_sf"/>
</dbReference>
<evidence type="ECO:0000313" key="9">
    <source>
        <dbReference type="Proteomes" id="UP000682877"/>
    </source>
</evidence>
<dbReference type="EMBL" id="LR999456">
    <property type="protein sequence ID" value="CAE6087155.1"/>
    <property type="molecule type" value="Genomic_DNA"/>
</dbReference>
<evidence type="ECO:0000256" key="5">
    <source>
        <dbReference type="PROSITE-ProRule" id="PRU00277"/>
    </source>
</evidence>
<evidence type="ECO:0000313" key="8">
    <source>
        <dbReference type="EMBL" id="CAE6087155.1"/>
    </source>
</evidence>
<dbReference type="SUPFAM" id="SSF54534">
    <property type="entry name" value="FKBP-like"/>
    <property type="match status" value="1"/>
</dbReference>
<dbReference type="Pfam" id="PF00254">
    <property type="entry name" value="FKBP_C"/>
    <property type="match status" value="1"/>
</dbReference>
<feature type="region of interest" description="Disordered" evidence="6">
    <location>
        <begin position="30"/>
        <end position="99"/>
    </location>
</feature>
<keyword evidence="9" id="KW-1185">Reference proteome</keyword>
<feature type="compositionally biased region" description="Basic and acidic residues" evidence="6">
    <location>
        <begin position="65"/>
        <end position="76"/>
    </location>
</feature>
<dbReference type="Gene3D" id="3.10.50.40">
    <property type="match status" value="1"/>
</dbReference>
<accession>A0A8S2AIT3</accession>
<organism evidence="8 9">
    <name type="scientific">Arabidopsis arenosa</name>
    <name type="common">Sand rock-cress</name>
    <name type="synonym">Cardaminopsis arenosa</name>
    <dbReference type="NCBI Taxonomy" id="38785"/>
    <lineage>
        <taxon>Eukaryota</taxon>
        <taxon>Viridiplantae</taxon>
        <taxon>Streptophyta</taxon>
        <taxon>Embryophyta</taxon>
        <taxon>Tracheophyta</taxon>
        <taxon>Spermatophyta</taxon>
        <taxon>Magnoliopsida</taxon>
        <taxon>eudicotyledons</taxon>
        <taxon>Gunneridae</taxon>
        <taxon>Pentapetalae</taxon>
        <taxon>rosids</taxon>
        <taxon>malvids</taxon>
        <taxon>Brassicales</taxon>
        <taxon>Brassicaceae</taxon>
        <taxon>Camelineae</taxon>
        <taxon>Arabidopsis</taxon>
    </lineage>
</organism>
<dbReference type="PANTHER" id="PTHR43811">
    <property type="entry name" value="FKBP-TYPE PEPTIDYL-PROLYL CIS-TRANS ISOMERASE FKPA"/>
    <property type="match status" value="1"/>
</dbReference>